<dbReference type="EMBL" id="JBJQND010000010">
    <property type="protein sequence ID" value="KAL3863655.1"/>
    <property type="molecule type" value="Genomic_DNA"/>
</dbReference>
<reference evidence="1 2" key="1">
    <citation type="submission" date="2024-11" db="EMBL/GenBank/DDBJ databases">
        <title>Chromosome-level genome assembly of the freshwater bivalve Anodonta woodiana.</title>
        <authorList>
            <person name="Chen X."/>
        </authorList>
    </citation>
    <scope>NUCLEOTIDE SEQUENCE [LARGE SCALE GENOMIC DNA]</scope>
    <source>
        <strain evidence="1">MN2024</strain>
        <tissue evidence="1">Gills</tissue>
    </source>
</reference>
<evidence type="ECO:0000313" key="2">
    <source>
        <dbReference type="Proteomes" id="UP001634394"/>
    </source>
</evidence>
<comment type="caution">
    <text evidence="1">The sequence shown here is derived from an EMBL/GenBank/DDBJ whole genome shotgun (WGS) entry which is preliminary data.</text>
</comment>
<evidence type="ECO:0000313" key="1">
    <source>
        <dbReference type="EMBL" id="KAL3863655.1"/>
    </source>
</evidence>
<name>A0ABD3VQL6_SINWO</name>
<proteinExistence type="predicted"/>
<organism evidence="1 2">
    <name type="scientific">Sinanodonta woodiana</name>
    <name type="common">Chinese pond mussel</name>
    <name type="synonym">Anodonta woodiana</name>
    <dbReference type="NCBI Taxonomy" id="1069815"/>
    <lineage>
        <taxon>Eukaryota</taxon>
        <taxon>Metazoa</taxon>
        <taxon>Spiralia</taxon>
        <taxon>Lophotrochozoa</taxon>
        <taxon>Mollusca</taxon>
        <taxon>Bivalvia</taxon>
        <taxon>Autobranchia</taxon>
        <taxon>Heteroconchia</taxon>
        <taxon>Palaeoheterodonta</taxon>
        <taxon>Unionida</taxon>
        <taxon>Unionoidea</taxon>
        <taxon>Unionidae</taxon>
        <taxon>Unioninae</taxon>
        <taxon>Sinanodonta</taxon>
    </lineage>
</organism>
<dbReference type="AlphaFoldDB" id="A0ABD3VQL6"/>
<dbReference type="Proteomes" id="UP001634394">
    <property type="component" value="Unassembled WGS sequence"/>
</dbReference>
<sequence length="444" mass="49828">MEGANNPKQFPEGTGLMSEILKNCRERKANITDDASTSCRTGLIGKRMHLKPAAATVTMSSSGAHVAQQGEATLHRPLRQGGMTSLSDAGASRVTSAQTSNMATLDQELAMQCQLWTQNADVMSKMHARMTKLEEILANVADKTKMPSTSTAAYDRSADVDSDGNMDVAALIMPDHDIVSANVIDKDDDDLFADLENFVFEQQETGPNVEEKLAEVLNKGLRSQLTSDKLKSVQDKYPRPGNCGNLKVPRINIEVWHAMSKQAMSVDILLQKLQNQLGHILVPTLRVLELFKNHRNNLRELPLDSVRDLVMDNFKMTSFLFNDFCFKRRDLIKPELTDMYQPICAASNPITDWLFGDNLNGQVTKLNESQKAGTQLLGKKQQEAARRQVASNFKSNVPFLGRSYTRTGHQRTRNYQGQQNYRWRQGLKKVQKHGTGFFKHRKDQ</sequence>
<accession>A0ABD3VQL6</accession>
<protein>
    <submittedName>
        <fullName evidence="1">Uncharacterized protein</fullName>
    </submittedName>
</protein>
<dbReference type="PANTHER" id="PTHR34239">
    <property type="entry name" value="APPLE DOMAIN-CONTAINING PROTEIN"/>
    <property type="match status" value="1"/>
</dbReference>
<keyword evidence="2" id="KW-1185">Reference proteome</keyword>
<gene>
    <name evidence="1" type="ORF">ACJMK2_005403</name>
</gene>
<dbReference type="PANTHER" id="PTHR34239:SF2">
    <property type="entry name" value="TRANSPOSABLE ELEMENT P TRANSPOSASE_THAP9 CONSERVED DOMAIN-CONTAINING PROTEIN"/>
    <property type="match status" value="1"/>
</dbReference>